<keyword evidence="2" id="KW-0378">Hydrolase</keyword>
<dbReference type="PANTHER" id="PTHR21660">
    <property type="entry name" value="THIOESTERASE SUPERFAMILY MEMBER-RELATED"/>
    <property type="match status" value="1"/>
</dbReference>
<evidence type="ECO:0000313" key="5">
    <source>
        <dbReference type="Proteomes" id="UP001163846"/>
    </source>
</evidence>
<reference evidence="4" key="1">
    <citation type="submission" date="2022-08" db="EMBL/GenBank/DDBJ databases">
        <authorList>
            <consortium name="DOE Joint Genome Institute"/>
            <person name="Min B."/>
            <person name="Riley R."/>
            <person name="Sierra-Patev S."/>
            <person name="Naranjo-Ortiz M."/>
            <person name="Looney B."/>
            <person name="Konkel Z."/>
            <person name="Slot J.C."/>
            <person name="Sakamoto Y."/>
            <person name="Steenwyk J.L."/>
            <person name="Rokas A."/>
            <person name="Carro J."/>
            <person name="Camarero S."/>
            <person name="Ferreira P."/>
            <person name="Molpeceres G."/>
            <person name="Ruiz-Duenas F.J."/>
            <person name="Serrano A."/>
            <person name="Henrissat B."/>
            <person name="Drula E."/>
            <person name="Hughes K.W."/>
            <person name="Mata J.L."/>
            <person name="Ishikawa N.K."/>
            <person name="Vargas-Isla R."/>
            <person name="Ushijima S."/>
            <person name="Smith C.A."/>
            <person name="Ahrendt S."/>
            <person name="Andreopoulos W."/>
            <person name="He G."/>
            <person name="Labutti K."/>
            <person name="Lipzen A."/>
            <person name="Ng V."/>
            <person name="Sandor L."/>
            <person name="Barry K."/>
            <person name="Martinez A.T."/>
            <person name="Xiao Y."/>
            <person name="Gibbons J.G."/>
            <person name="Terashima K."/>
            <person name="Hibbett D.S."/>
            <person name="Grigoriev I.V."/>
        </authorList>
    </citation>
    <scope>NUCLEOTIDE SEQUENCE</scope>
    <source>
        <strain evidence="4">TFB9207</strain>
    </source>
</reference>
<dbReference type="Proteomes" id="UP001163846">
    <property type="component" value="Unassembled WGS sequence"/>
</dbReference>
<evidence type="ECO:0000313" key="4">
    <source>
        <dbReference type="EMBL" id="KAJ3837556.1"/>
    </source>
</evidence>
<evidence type="ECO:0000259" key="3">
    <source>
        <dbReference type="Pfam" id="PF03061"/>
    </source>
</evidence>
<name>A0AA38UDG8_9AGAR</name>
<dbReference type="Pfam" id="PF03061">
    <property type="entry name" value="4HBT"/>
    <property type="match status" value="1"/>
</dbReference>
<dbReference type="SUPFAM" id="SSF54637">
    <property type="entry name" value="Thioesterase/thiol ester dehydrase-isomerase"/>
    <property type="match status" value="1"/>
</dbReference>
<comment type="similarity">
    <text evidence="1">Belongs to the thioesterase PaaI family.</text>
</comment>
<proteinExistence type="inferred from homology"/>
<dbReference type="PANTHER" id="PTHR21660:SF1">
    <property type="entry name" value="ACYL-COENZYME A THIOESTERASE 13"/>
    <property type="match status" value="1"/>
</dbReference>
<feature type="domain" description="Thioesterase" evidence="3">
    <location>
        <begin position="83"/>
        <end position="160"/>
    </location>
</feature>
<keyword evidence="5" id="KW-1185">Reference proteome</keyword>
<dbReference type="InterPro" id="IPR039298">
    <property type="entry name" value="ACOT13"/>
</dbReference>
<dbReference type="CDD" id="cd03443">
    <property type="entry name" value="PaaI_thioesterase"/>
    <property type="match status" value="1"/>
</dbReference>
<dbReference type="InterPro" id="IPR029069">
    <property type="entry name" value="HotDog_dom_sf"/>
</dbReference>
<dbReference type="InterPro" id="IPR006683">
    <property type="entry name" value="Thioestr_dom"/>
</dbReference>
<dbReference type="GO" id="GO:0047617">
    <property type="term" value="F:fatty acyl-CoA hydrolase activity"/>
    <property type="evidence" value="ECO:0007669"/>
    <property type="project" value="InterPro"/>
</dbReference>
<dbReference type="EMBL" id="MU806238">
    <property type="protein sequence ID" value="KAJ3837556.1"/>
    <property type="molecule type" value="Genomic_DNA"/>
</dbReference>
<comment type="caution">
    <text evidence="4">The sequence shown here is derived from an EMBL/GenBank/DDBJ whole genome shotgun (WGS) entry which is preliminary data.</text>
</comment>
<gene>
    <name evidence="4" type="ORF">F5878DRAFT_622063</name>
</gene>
<protein>
    <recommendedName>
        <fullName evidence="3">Thioesterase domain-containing protein</fullName>
    </recommendedName>
</protein>
<sequence length="193" mass="20717">MSEDISHIGGNASDKIKSFLVDRRKLFKATGLNPKLETTFGDSVVAGLRLSEITIHQNAVEPLSLEARVVCKTHITQDMVNGHGTLHGGCSALLIDFCSSLATIALQIHTTGFPGLGFSETIHVVFHAPALLGEEIRVVNTCTSAGEVVQSARTEIWSVTHHRLVVSGVHVTVKPQKPKKGKPTTDVPIISKL</sequence>
<evidence type="ECO:0000256" key="1">
    <source>
        <dbReference type="ARBA" id="ARBA00008324"/>
    </source>
</evidence>
<evidence type="ECO:0000256" key="2">
    <source>
        <dbReference type="ARBA" id="ARBA00022801"/>
    </source>
</evidence>
<accession>A0AA38UDG8</accession>
<dbReference type="Gene3D" id="3.10.129.10">
    <property type="entry name" value="Hotdog Thioesterase"/>
    <property type="match status" value="1"/>
</dbReference>
<dbReference type="AlphaFoldDB" id="A0AA38UDG8"/>
<organism evidence="4 5">
    <name type="scientific">Lentinula raphanica</name>
    <dbReference type="NCBI Taxonomy" id="153919"/>
    <lineage>
        <taxon>Eukaryota</taxon>
        <taxon>Fungi</taxon>
        <taxon>Dikarya</taxon>
        <taxon>Basidiomycota</taxon>
        <taxon>Agaricomycotina</taxon>
        <taxon>Agaricomycetes</taxon>
        <taxon>Agaricomycetidae</taxon>
        <taxon>Agaricales</taxon>
        <taxon>Marasmiineae</taxon>
        <taxon>Omphalotaceae</taxon>
        <taxon>Lentinula</taxon>
    </lineage>
</organism>